<protein>
    <submittedName>
        <fullName evidence="14">Fatty acid desaturase</fullName>
        <ecNumber evidence="14">1.14.19.-</ecNumber>
    </submittedName>
</protein>
<feature type="transmembrane region" description="Helical" evidence="12">
    <location>
        <begin position="93"/>
        <end position="113"/>
    </location>
</feature>
<evidence type="ECO:0000313" key="14">
    <source>
        <dbReference type="EMBL" id="MEK8025897.1"/>
    </source>
</evidence>
<keyword evidence="8 14" id="KW-0560">Oxidoreductase</keyword>
<dbReference type="PANTHER" id="PTHR38674:SF1">
    <property type="entry name" value="ALKANE 1-MONOOXYGENASE 1"/>
    <property type="match status" value="1"/>
</dbReference>
<keyword evidence="11 12" id="KW-0472">Membrane</keyword>
<keyword evidence="6" id="KW-0479">Metal-binding</keyword>
<evidence type="ECO:0000256" key="12">
    <source>
        <dbReference type="SAM" id="Phobius"/>
    </source>
</evidence>
<evidence type="ECO:0000256" key="11">
    <source>
        <dbReference type="ARBA" id="ARBA00023136"/>
    </source>
</evidence>
<keyword evidence="4" id="KW-0997">Cell inner membrane</keyword>
<dbReference type="PANTHER" id="PTHR38674">
    <property type="entry name" value="ALKANE 1-MONOOXYGENASE 1"/>
    <property type="match status" value="1"/>
</dbReference>
<feature type="transmembrane region" description="Helical" evidence="12">
    <location>
        <begin position="27"/>
        <end position="45"/>
    </location>
</feature>
<comment type="similarity">
    <text evidence="2">Belongs to the fatty acid desaturase type 1 family. AlkB subfamily.</text>
</comment>
<feature type="transmembrane region" description="Helical" evidence="12">
    <location>
        <begin position="308"/>
        <end position="326"/>
    </location>
</feature>
<evidence type="ECO:0000256" key="9">
    <source>
        <dbReference type="ARBA" id="ARBA00023004"/>
    </source>
</evidence>
<evidence type="ECO:0000259" key="13">
    <source>
        <dbReference type="Pfam" id="PF00487"/>
    </source>
</evidence>
<keyword evidence="3" id="KW-1003">Cell membrane</keyword>
<proteinExistence type="inferred from homology"/>
<evidence type="ECO:0000256" key="5">
    <source>
        <dbReference type="ARBA" id="ARBA00022692"/>
    </source>
</evidence>
<evidence type="ECO:0000256" key="1">
    <source>
        <dbReference type="ARBA" id="ARBA00004429"/>
    </source>
</evidence>
<dbReference type="EMBL" id="JBBUTF010000006">
    <property type="protein sequence ID" value="MEK8025897.1"/>
    <property type="molecule type" value="Genomic_DNA"/>
</dbReference>
<keyword evidence="7 12" id="KW-1133">Transmembrane helix</keyword>
<gene>
    <name evidence="14" type="ORF">AACH11_07980</name>
</gene>
<evidence type="ECO:0000256" key="3">
    <source>
        <dbReference type="ARBA" id="ARBA00022475"/>
    </source>
</evidence>
<evidence type="ECO:0000256" key="2">
    <source>
        <dbReference type="ARBA" id="ARBA00010823"/>
    </source>
</evidence>
<feature type="domain" description="Fatty acid desaturase" evidence="13">
    <location>
        <begin position="95"/>
        <end position="297"/>
    </location>
</feature>
<name>A0ABU9B7P5_9BURK</name>
<dbReference type="InterPro" id="IPR005804">
    <property type="entry name" value="FA_desaturase_dom"/>
</dbReference>
<sequence length="368" mass="41772">MFDYFKYLLSPALLGLHVWGLWQGGPMTWLGLVALLAILCVDMLLPLDFSERDLRAAWLYDVQVTATVVAGFVQIGLFAWWVGQGHFDTPLSLAGAFAGTALYGFVVAAPAVHELMHRKTPVMHLLGRIGLWLIYDPWREITHVVTHHLKVATPDDPDTARRGEAVYPYLVRSFVGQFQDAVALEREMWTKRGRAWWHPMNHWVGSLAGLAAYTAALVWLGGWSGAAWAIASSLVGPRLMLEFFNYVNHYGLVTDTPGQFQRRHTWNHLTPFVRILALEITNHAGHHEDPYKPFYRLTPDRDGPRQPHFLLCILAALLPPLWFALIKPRLRDWDERHATPRERELARQANRAAGWEDWLVSARPSGAA</sequence>
<keyword evidence="9" id="KW-0408">Iron</keyword>
<dbReference type="GO" id="GO:0016491">
    <property type="term" value="F:oxidoreductase activity"/>
    <property type="evidence" value="ECO:0007669"/>
    <property type="project" value="UniProtKB-KW"/>
</dbReference>
<dbReference type="Proteomes" id="UP001368500">
    <property type="component" value="Unassembled WGS sequence"/>
</dbReference>
<accession>A0ABU9B7P5</accession>
<reference evidence="14 15" key="1">
    <citation type="submission" date="2024-04" db="EMBL/GenBank/DDBJ databases">
        <title>Novel species of the genus Ideonella isolated from streams.</title>
        <authorList>
            <person name="Lu H."/>
        </authorList>
    </citation>
    <scope>NUCLEOTIDE SEQUENCE [LARGE SCALE GENOMIC DNA]</scope>
    <source>
        <strain evidence="14 15">BYS139W</strain>
    </source>
</reference>
<evidence type="ECO:0000313" key="15">
    <source>
        <dbReference type="Proteomes" id="UP001368500"/>
    </source>
</evidence>
<evidence type="ECO:0000256" key="7">
    <source>
        <dbReference type="ARBA" id="ARBA00022989"/>
    </source>
</evidence>
<dbReference type="Pfam" id="PF00487">
    <property type="entry name" value="FA_desaturase"/>
    <property type="match status" value="1"/>
</dbReference>
<dbReference type="InterPro" id="IPR033885">
    <property type="entry name" value="AlkB/XylM"/>
</dbReference>
<dbReference type="EC" id="1.14.19.-" evidence="14"/>
<feature type="transmembrane region" description="Helical" evidence="12">
    <location>
        <begin position="57"/>
        <end position="81"/>
    </location>
</feature>
<evidence type="ECO:0000256" key="6">
    <source>
        <dbReference type="ARBA" id="ARBA00022723"/>
    </source>
</evidence>
<organism evidence="14 15">
    <name type="scientific">Pseudaquabacterium rugosum</name>
    <dbReference type="NCBI Taxonomy" id="2984194"/>
    <lineage>
        <taxon>Bacteria</taxon>
        <taxon>Pseudomonadati</taxon>
        <taxon>Pseudomonadota</taxon>
        <taxon>Betaproteobacteria</taxon>
        <taxon>Burkholderiales</taxon>
        <taxon>Sphaerotilaceae</taxon>
        <taxon>Pseudaquabacterium</taxon>
    </lineage>
</organism>
<evidence type="ECO:0000256" key="4">
    <source>
        <dbReference type="ARBA" id="ARBA00022519"/>
    </source>
</evidence>
<keyword evidence="15" id="KW-1185">Reference proteome</keyword>
<keyword evidence="5 12" id="KW-0812">Transmembrane</keyword>
<comment type="subcellular location">
    <subcellularLocation>
        <location evidence="1">Cell inner membrane</location>
        <topology evidence="1">Multi-pass membrane protein</topology>
    </subcellularLocation>
</comment>
<dbReference type="RefSeq" id="WP_341373683.1">
    <property type="nucleotide sequence ID" value="NZ_JBBUTF010000006.1"/>
</dbReference>
<comment type="caution">
    <text evidence="14">The sequence shown here is derived from an EMBL/GenBank/DDBJ whole genome shotgun (WGS) entry which is preliminary data.</text>
</comment>
<feature type="transmembrane region" description="Helical" evidence="12">
    <location>
        <begin position="210"/>
        <end position="231"/>
    </location>
</feature>
<keyword evidence="10" id="KW-0503">Monooxygenase</keyword>
<evidence type="ECO:0000256" key="8">
    <source>
        <dbReference type="ARBA" id="ARBA00023002"/>
    </source>
</evidence>
<evidence type="ECO:0000256" key="10">
    <source>
        <dbReference type="ARBA" id="ARBA00023033"/>
    </source>
</evidence>